<comment type="caution">
    <text evidence="2">The sequence shown here is derived from an EMBL/GenBank/DDBJ whole genome shotgun (WGS) entry which is preliminary data.</text>
</comment>
<dbReference type="AlphaFoldDB" id="A0A150GM58"/>
<dbReference type="PANTHER" id="PTHR31833">
    <property type="entry name" value="UPF0690 PROTEIN C1ORF52"/>
    <property type="match status" value="1"/>
</dbReference>
<organism evidence="2 3">
    <name type="scientific">Gonium pectorale</name>
    <name type="common">Green alga</name>
    <dbReference type="NCBI Taxonomy" id="33097"/>
    <lineage>
        <taxon>Eukaryota</taxon>
        <taxon>Viridiplantae</taxon>
        <taxon>Chlorophyta</taxon>
        <taxon>core chlorophytes</taxon>
        <taxon>Chlorophyceae</taxon>
        <taxon>CS clade</taxon>
        <taxon>Chlamydomonadales</taxon>
        <taxon>Volvocaceae</taxon>
        <taxon>Gonium</taxon>
    </lineage>
</organism>
<feature type="compositionally biased region" description="Low complexity" evidence="1">
    <location>
        <begin position="17"/>
        <end position="32"/>
    </location>
</feature>
<evidence type="ECO:0000313" key="2">
    <source>
        <dbReference type="EMBL" id="KXZ50946.1"/>
    </source>
</evidence>
<dbReference type="STRING" id="33097.A0A150GM58"/>
<sequence>MSKKGVNSKLDKFLTLGPEDGSESVGSEGTSGSEDEAEQQEKQPRKKPALSLEDLEKAGYKSGPSVLFVKPPAEQEPQDWNWSNGKAAKGQEDEDDHQDRAATREAVTRGLEESAAMAVKAMGHAARMREAARQEREEVKQERMAAADKGKPLSFNQKASAAPRGATGARQHCRIEKRKRDAGQTSRAKNYVEESKRQAREYGVYSGFD</sequence>
<dbReference type="Proteomes" id="UP000075714">
    <property type="component" value="Unassembled WGS sequence"/>
</dbReference>
<proteinExistence type="predicted"/>
<name>A0A150GM58_GONPE</name>
<dbReference type="OrthoDB" id="1906229at2759"/>
<feature type="compositionally biased region" description="Basic and acidic residues" evidence="1">
    <location>
        <begin position="127"/>
        <end position="151"/>
    </location>
</feature>
<feature type="compositionally biased region" description="Low complexity" evidence="1">
    <location>
        <begin position="115"/>
        <end position="125"/>
    </location>
</feature>
<keyword evidence="3" id="KW-1185">Reference proteome</keyword>
<gene>
    <name evidence="2" type="ORF">GPECTOR_14g192</name>
</gene>
<protein>
    <submittedName>
        <fullName evidence="2">Uncharacterized protein</fullName>
    </submittedName>
</protein>
<reference evidence="3" key="1">
    <citation type="journal article" date="2016" name="Nat. Commun.">
        <title>The Gonium pectorale genome demonstrates co-option of cell cycle regulation during the evolution of multicellularity.</title>
        <authorList>
            <person name="Hanschen E.R."/>
            <person name="Marriage T.N."/>
            <person name="Ferris P.J."/>
            <person name="Hamaji T."/>
            <person name="Toyoda A."/>
            <person name="Fujiyama A."/>
            <person name="Neme R."/>
            <person name="Noguchi H."/>
            <person name="Minakuchi Y."/>
            <person name="Suzuki M."/>
            <person name="Kawai-Toyooka H."/>
            <person name="Smith D.R."/>
            <person name="Sparks H."/>
            <person name="Anderson J."/>
            <person name="Bakaric R."/>
            <person name="Luria V."/>
            <person name="Karger A."/>
            <person name="Kirschner M.W."/>
            <person name="Durand P.M."/>
            <person name="Michod R.E."/>
            <person name="Nozaki H."/>
            <person name="Olson B.J."/>
        </authorList>
    </citation>
    <scope>NUCLEOTIDE SEQUENCE [LARGE SCALE GENOMIC DNA]</scope>
    <source>
        <strain evidence="3">NIES-2863</strain>
    </source>
</reference>
<accession>A0A150GM58</accession>
<evidence type="ECO:0000313" key="3">
    <source>
        <dbReference type="Proteomes" id="UP000075714"/>
    </source>
</evidence>
<dbReference type="PANTHER" id="PTHR31833:SF2">
    <property type="entry name" value="UPF0690 PROTEIN C1ORF52"/>
    <property type="match status" value="1"/>
</dbReference>
<evidence type="ECO:0000256" key="1">
    <source>
        <dbReference type="SAM" id="MobiDB-lite"/>
    </source>
</evidence>
<feature type="compositionally biased region" description="Basic and acidic residues" evidence="1">
    <location>
        <begin position="97"/>
        <end position="112"/>
    </location>
</feature>
<feature type="region of interest" description="Disordered" evidence="1">
    <location>
        <begin position="1"/>
        <end position="196"/>
    </location>
</feature>
<dbReference type="EMBL" id="LSYV01000015">
    <property type="protein sequence ID" value="KXZ50946.1"/>
    <property type="molecule type" value="Genomic_DNA"/>
</dbReference>